<evidence type="ECO:0000313" key="1">
    <source>
        <dbReference type="EMBL" id="ASU00714.1"/>
    </source>
</evidence>
<organism evidence="1 2">
    <name type="scientific">Aeromonas phage AS-gz</name>
    <dbReference type="NCBI Taxonomy" id="2026082"/>
    <lineage>
        <taxon>Viruses</taxon>
        <taxon>Duplodnaviria</taxon>
        <taxon>Heunggongvirae</taxon>
        <taxon>Uroviricota</taxon>
        <taxon>Caudoviricetes</taxon>
        <taxon>Pantevenvirales</taxon>
        <taxon>Straboviridae</taxon>
        <taxon>Tulanevirus</taxon>
        <taxon>Tulanevirus asgz</taxon>
    </lineage>
</organism>
<dbReference type="Proteomes" id="UP000221110">
    <property type="component" value="Segment"/>
</dbReference>
<name>A0A223LF68_9CAUD</name>
<proteinExistence type="predicted"/>
<accession>A0A223LF68</accession>
<dbReference type="GeneID" id="40089535"/>
<dbReference type="EMBL" id="MF479730">
    <property type="protein sequence ID" value="ASU00714.1"/>
    <property type="molecule type" value="Genomic_DNA"/>
</dbReference>
<dbReference type="RefSeq" id="YP_009613165.1">
    <property type="nucleotide sequence ID" value="NC_042019.1"/>
</dbReference>
<reference evidence="1 2" key="1">
    <citation type="submission" date="2017-07" db="EMBL/GenBank/DDBJ databases">
        <title>In vitro design and evaluation of phage cocktails against multidrug-resistant Aeromonas salmonicida.</title>
        <authorList>
            <person name="Chen L."/>
            <person name="Yuan S."/>
            <person name="Ma Y."/>
        </authorList>
    </citation>
    <scope>NUCLEOTIDE SEQUENCE [LARGE SCALE GENOMIC DNA]</scope>
</reference>
<sequence>MELNIVKVYLESKLQVESLIGNKVGELEIFAKEYWLVKDGFIFLHDGPGISENDCSLCYEILRKCHVSDEITVFMVDDYVSESAKAIVVITDKEDKS</sequence>
<protein>
    <submittedName>
        <fullName evidence="1">Uncharacterized protein</fullName>
    </submittedName>
</protein>
<evidence type="ECO:0000313" key="2">
    <source>
        <dbReference type="Proteomes" id="UP000221110"/>
    </source>
</evidence>
<keyword evidence="2" id="KW-1185">Reference proteome</keyword>
<dbReference type="KEGG" id="vg:40089535"/>